<dbReference type="EMBL" id="ML179212">
    <property type="protein sequence ID" value="THU94957.1"/>
    <property type="molecule type" value="Genomic_DNA"/>
</dbReference>
<organism evidence="2 3">
    <name type="scientific">Dendrothele bispora (strain CBS 962.96)</name>
    <dbReference type="NCBI Taxonomy" id="1314807"/>
    <lineage>
        <taxon>Eukaryota</taxon>
        <taxon>Fungi</taxon>
        <taxon>Dikarya</taxon>
        <taxon>Basidiomycota</taxon>
        <taxon>Agaricomycotina</taxon>
        <taxon>Agaricomycetes</taxon>
        <taxon>Agaricomycetidae</taxon>
        <taxon>Agaricales</taxon>
        <taxon>Agaricales incertae sedis</taxon>
        <taxon>Dendrothele</taxon>
    </lineage>
</organism>
<keyword evidence="3" id="KW-1185">Reference proteome</keyword>
<feature type="chain" id="PRO_5020645631" evidence="1">
    <location>
        <begin position="24"/>
        <end position="171"/>
    </location>
</feature>
<dbReference type="InterPro" id="IPR052974">
    <property type="entry name" value="GH79_Enzymes"/>
</dbReference>
<evidence type="ECO:0000313" key="3">
    <source>
        <dbReference type="Proteomes" id="UP000297245"/>
    </source>
</evidence>
<dbReference type="OrthoDB" id="2796951at2759"/>
<keyword evidence="1" id="KW-0732">Signal</keyword>
<dbReference type="Proteomes" id="UP000297245">
    <property type="component" value="Unassembled WGS sequence"/>
</dbReference>
<name>A0A4S8LZ25_DENBC</name>
<reference evidence="2 3" key="1">
    <citation type="journal article" date="2019" name="Nat. Ecol. Evol.">
        <title>Megaphylogeny resolves global patterns of mushroom evolution.</title>
        <authorList>
            <person name="Varga T."/>
            <person name="Krizsan K."/>
            <person name="Foldi C."/>
            <person name="Dima B."/>
            <person name="Sanchez-Garcia M."/>
            <person name="Sanchez-Ramirez S."/>
            <person name="Szollosi G.J."/>
            <person name="Szarkandi J.G."/>
            <person name="Papp V."/>
            <person name="Albert L."/>
            <person name="Andreopoulos W."/>
            <person name="Angelini C."/>
            <person name="Antonin V."/>
            <person name="Barry K.W."/>
            <person name="Bougher N.L."/>
            <person name="Buchanan P."/>
            <person name="Buyck B."/>
            <person name="Bense V."/>
            <person name="Catcheside P."/>
            <person name="Chovatia M."/>
            <person name="Cooper J."/>
            <person name="Damon W."/>
            <person name="Desjardin D."/>
            <person name="Finy P."/>
            <person name="Geml J."/>
            <person name="Haridas S."/>
            <person name="Hughes K."/>
            <person name="Justo A."/>
            <person name="Karasinski D."/>
            <person name="Kautmanova I."/>
            <person name="Kiss B."/>
            <person name="Kocsube S."/>
            <person name="Kotiranta H."/>
            <person name="LaButti K.M."/>
            <person name="Lechner B.E."/>
            <person name="Liimatainen K."/>
            <person name="Lipzen A."/>
            <person name="Lukacs Z."/>
            <person name="Mihaltcheva S."/>
            <person name="Morgado L.N."/>
            <person name="Niskanen T."/>
            <person name="Noordeloos M.E."/>
            <person name="Ohm R.A."/>
            <person name="Ortiz-Santana B."/>
            <person name="Ovrebo C."/>
            <person name="Racz N."/>
            <person name="Riley R."/>
            <person name="Savchenko A."/>
            <person name="Shiryaev A."/>
            <person name="Soop K."/>
            <person name="Spirin V."/>
            <person name="Szebenyi C."/>
            <person name="Tomsovsky M."/>
            <person name="Tulloss R.E."/>
            <person name="Uehling J."/>
            <person name="Grigoriev I.V."/>
            <person name="Vagvolgyi C."/>
            <person name="Papp T."/>
            <person name="Martin F.M."/>
            <person name="Miettinen O."/>
            <person name="Hibbett D.S."/>
            <person name="Nagy L.G."/>
        </authorList>
    </citation>
    <scope>NUCLEOTIDE SEQUENCE [LARGE SCALE GENOMIC DNA]</scope>
    <source>
        <strain evidence="2 3">CBS 962.96</strain>
    </source>
</reference>
<feature type="signal peptide" evidence="1">
    <location>
        <begin position="1"/>
        <end position="23"/>
    </location>
</feature>
<proteinExistence type="predicted"/>
<dbReference type="AlphaFoldDB" id="A0A4S8LZ25"/>
<gene>
    <name evidence="2" type="ORF">K435DRAFT_860036</name>
</gene>
<protein>
    <submittedName>
        <fullName evidence="2">Uncharacterized protein</fullName>
    </submittedName>
</protein>
<dbReference type="PANTHER" id="PTHR36183:SF2">
    <property type="entry name" value="BETA-GLUCURONIDASE C-TERMINAL DOMAIN-CONTAINING PROTEIN"/>
    <property type="match status" value="1"/>
</dbReference>
<sequence length="171" mass="18765">MVKITFFTPQLLFICVVVTLSSAVTVEIPVTAPSAAPKVPGSLFSLSIEHERWLDWAGNTSRNEFFFNVLDNLISITDEGPQIRIGADSEDRTTYQQGIEGVQLDIPGPSSDVPYPEASNVTVGDGFYEAARFLPPGTHVIWGVNLKADNITQAVLVIFSSYFRQSMSHKT</sequence>
<evidence type="ECO:0000313" key="2">
    <source>
        <dbReference type="EMBL" id="THU94957.1"/>
    </source>
</evidence>
<evidence type="ECO:0000256" key="1">
    <source>
        <dbReference type="SAM" id="SignalP"/>
    </source>
</evidence>
<accession>A0A4S8LZ25</accession>
<dbReference type="Gene3D" id="3.20.20.80">
    <property type="entry name" value="Glycosidases"/>
    <property type="match status" value="1"/>
</dbReference>
<dbReference type="PANTHER" id="PTHR36183">
    <property type="entry name" value="BETA-GLUCURONIDASE"/>
    <property type="match status" value="1"/>
</dbReference>